<accession>A0ABW1YC62</accession>
<dbReference type="EMBL" id="JBHSWD010000001">
    <property type="protein sequence ID" value="MFC6591072.1"/>
    <property type="molecule type" value="Genomic_DNA"/>
</dbReference>
<comment type="caution">
    <text evidence="2">The sequence shown here is derived from an EMBL/GenBank/DDBJ whole genome shotgun (WGS) entry which is preliminary data.</text>
</comment>
<keyword evidence="3" id="KW-1185">Reference proteome</keyword>
<gene>
    <name evidence="2" type="ORF">ACFP81_02845</name>
</gene>
<proteinExistence type="predicted"/>
<sequence length="85" mass="8936">MTEKNALENLADAAKAKLQEGADRARAAGHDVAGEVGDSPLENLKDKLEGGVDKVKAGLHGAQAESSFDKAKEQISDTLRDTFGK</sequence>
<organism evidence="2 3">
    <name type="scientific">Deinococcus lacus</name>
    <dbReference type="NCBI Taxonomy" id="392561"/>
    <lineage>
        <taxon>Bacteria</taxon>
        <taxon>Thermotogati</taxon>
        <taxon>Deinococcota</taxon>
        <taxon>Deinococci</taxon>
        <taxon>Deinococcales</taxon>
        <taxon>Deinococcaceae</taxon>
        <taxon>Deinococcus</taxon>
    </lineage>
</organism>
<feature type="region of interest" description="Disordered" evidence="1">
    <location>
        <begin position="60"/>
        <end position="85"/>
    </location>
</feature>
<name>A0ABW1YC62_9DEIO</name>
<feature type="compositionally biased region" description="Basic and acidic residues" evidence="1">
    <location>
        <begin position="67"/>
        <end position="85"/>
    </location>
</feature>
<reference evidence="3" key="1">
    <citation type="journal article" date="2019" name="Int. J. Syst. Evol. Microbiol.">
        <title>The Global Catalogue of Microorganisms (GCM) 10K type strain sequencing project: providing services to taxonomists for standard genome sequencing and annotation.</title>
        <authorList>
            <consortium name="The Broad Institute Genomics Platform"/>
            <consortium name="The Broad Institute Genome Sequencing Center for Infectious Disease"/>
            <person name="Wu L."/>
            <person name="Ma J."/>
        </authorList>
    </citation>
    <scope>NUCLEOTIDE SEQUENCE [LARGE SCALE GENOMIC DNA]</scope>
    <source>
        <strain evidence="3">CGMCC 1.15772</strain>
    </source>
</reference>
<evidence type="ECO:0000313" key="3">
    <source>
        <dbReference type="Proteomes" id="UP001596297"/>
    </source>
</evidence>
<evidence type="ECO:0000313" key="2">
    <source>
        <dbReference type="EMBL" id="MFC6591072.1"/>
    </source>
</evidence>
<feature type="compositionally biased region" description="Basic and acidic residues" evidence="1">
    <location>
        <begin position="19"/>
        <end position="33"/>
    </location>
</feature>
<evidence type="ECO:0008006" key="4">
    <source>
        <dbReference type="Google" id="ProtNLM"/>
    </source>
</evidence>
<protein>
    <recommendedName>
        <fullName evidence="4">MT0933-like antitoxin protein</fullName>
    </recommendedName>
</protein>
<feature type="region of interest" description="Disordered" evidence="1">
    <location>
        <begin position="19"/>
        <end position="45"/>
    </location>
</feature>
<dbReference type="RefSeq" id="WP_380082078.1">
    <property type="nucleotide sequence ID" value="NZ_JBHSWD010000001.1"/>
</dbReference>
<evidence type="ECO:0000256" key="1">
    <source>
        <dbReference type="SAM" id="MobiDB-lite"/>
    </source>
</evidence>
<dbReference type="Proteomes" id="UP001596297">
    <property type="component" value="Unassembled WGS sequence"/>
</dbReference>